<organism evidence="1 2">
    <name type="scientific">Paraburkholderia denitrificans</name>
    <dbReference type="NCBI Taxonomy" id="694025"/>
    <lineage>
        <taxon>Bacteria</taxon>
        <taxon>Pseudomonadati</taxon>
        <taxon>Pseudomonadota</taxon>
        <taxon>Betaproteobacteria</taxon>
        <taxon>Burkholderiales</taxon>
        <taxon>Burkholderiaceae</taxon>
        <taxon>Paraburkholderia</taxon>
    </lineage>
</organism>
<proteinExistence type="predicted"/>
<dbReference type="PANTHER" id="PTHR36154">
    <property type="entry name" value="DNA-BINDING TRANSCRIPTIONAL ACTIVATOR ALPA"/>
    <property type="match status" value="1"/>
</dbReference>
<dbReference type="Proteomes" id="UP001596103">
    <property type="component" value="Unassembled WGS sequence"/>
</dbReference>
<keyword evidence="2" id="KW-1185">Reference proteome</keyword>
<name>A0ABW0JE63_9BURK</name>
<dbReference type="InterPro" id="IPR010260">
    <property type="entry name" value="AlpA"/>
</dbReference>
<evidence type="ECO:0000313" key="1">
    <source>
        <dbReference type="EMBL" id="MFC5431364.1"/>
    </source>
</evidence>
<sequence>MNSNAMPHQKILRIPDVQKKTGMSRSTIYSKLNPSSKYFDPTFPRPIRLGNGPTSSVGLIESEIDVWIEARAAARHVAEVI</sequence>
<dbReference type="PANTHER" id="PTHR36154:SF1">
    <property type="entry name" value="DNA-BINDING TRANSCRIPTIONAL ACTIVATOR ALPA"/>
    <property type="match status" value="1"/>
</dbReference>
<comment type="caution">
    <text evidence="1">The sequence shown here is derived from an EMBL/GenBank/DDBJ whole genome shotgun (WGS) entry which is preliminary data.</text>
</comment>
<accession>A0ABW0JE63</accession>
<dbReference type="EMBL" id="JBHSMP010000032">
    <property type="protein sequence ID" value="MFC5431364.1"/>
    <property type="molecule type" value="Genomic_DNA"/>
</dbReference>
<evidence type="ECO:0000313" key="2">
    <source>
        <dbReference type="Proteomes" id="UP001596103"/>
    </source>
</evidence>
<dbReference type="Pfam" id="PF05930">
    <property type="entry name" value="Phage_AlpA"/>
    <property type="match status" value="1"/>
</dbReference>
<dbReference type="InterPro" id="IPR052931">
    <property type="entry name" value="Prophage_regulatory_activator"/>
</dbReference>
<reference evidence="2" key="1">
    <citation type="journal article" date="2019" name="Int. J. Syst. Evol. Microbiol.">
        <title>The Global Catalogue of Microorganisms (GCM) 10K type strain sequencing project: providing services to taxonomists for standard genome sequencing and annotation.</title>
        <authorList>
            <consortium name="The Broad Institute Genomics Platform"/>
            <consortium name="The Broad Institute Genome Sequencing Center for Infectious Disease"/>
            <person name="Wu L."/>
            <person name="Ma J."/>
        </authorList>
    </citation>
    <scope>NUCLEOTIDE SEQUENCE [LARGE SCALE GENOMIC DNA]</scope>
    <source>
        <strain evidence="2">CCUG 56042</strain>
    </source>
</reference>
<gene>
    <name evidence="1" type="ORF">ACFPTO_21545</name>
</gene>
<protein>
    <submittedName>
        <fullName evidence="1">Helix-turn-helix transcriptional regulator</fullName>
    </submittedName>
</protein>
<dbReference type="RefSeq" id="WP_377714516.1">
    <property type="nucleotide sequence ID" value="NZ_JBHSMP010000032.1"/>
</dbReference>